<evidence type="ECO:0000256" key="15">
    <source>
        <dbReference type="SAM" id="SignalP"/>
    </source>
</evidence>
<evidence type="ECO:0000256" key="9">
    <source>
        <dbReference type="ARBA" id="ARBA00023077"/>
    </source>
</evidence>
<keyword evidence="9 14" id="KW-0798">TonB box</keyword>
<name>A0ABS9K7G2_9RHOO</name>
<comment type="similarity">
    <text evidence="2 13 14">Belongs to the TonB-dependent receptor family.</text>
</comment>
<evidence type="ECO:0000256" key="4">
    <source>
        <dbReference type="ARBA" id="ARBA00022452"/>
    </source>
</evidence>
<gene>
    <name evidence="18" type="ORF">LZ012_18925</name>
</gene>
<dbReference type="InterPro" id="IPR037066">
    <property type="entry name" value="Plug_dom_sf"/>
</dbReference>
<evidence type="ECO:0000256" key="10">
    <source>
        <dbReference type="ARBA" id="ARBA00023136"/>
    </source>
</evidence>
<dbReference type="InterPro" id="IPR012910">
    <property type="entry name" value="Plug_dom"/>
</dbReference>
<keyword evidence="4 13" id="KW-1134">Transmembrane beta strand</keyword>
<keyword evidence="10 13" id="KW-0472">Membrane</keyword>
<dbReference type="SUPFAM" id="SSF56935">
    <property type="entry name" value="Porins"/>
    <property type="match status" value="1"/>
</dbReference>
<dbReference type="PROSITE" id="PS52016">
    <property type="entry name" value="TONB_DEPENDENT_REC_3"/>
    <property type="match status" value="1"/>
</dbReference>
<keyword evidence="3 13" id="KW-0813">Transport</keyword>
<feature type="chain" id="PRO_5046190800" evidence="15">
    <location>
        <begin position="30"/>
        <end position="718"/>
    </location>
</feature>
<dbReference type="InterPro" id="IPR039426">
    <property type="entry name" value="TonB-dep_rcpt-like"/>
</dbReference>
<evidence type="ECO:0000256" key="6">
    <source>
        <dbReference type="ARBA" id="ARBA00022692"/>
    </source>
</evidence>
<dbReference type="Pfam" id="PF00593">
    <property type="entry name" value="TonB_dep_Rec_b-barrel"/>
    <property type="match status" value="1"/>
</dbReference>
<evidence type="ECO:0000256" key="13">
    <source>
        <dbReference type="PROSITE-ProRule" id="PRU01360"/>
    </source>
</evidence>
<evidence type="ECO:0000313" key="19">
    <source>
        <dbReference type="Proteomes" id="UP001165384"/>
    </source>
</evidence>
<dbReference type="InterPro" id="IPR000531">
    <property type="entry name" value="Beta-barrel_TonB"/>
</dbReference>
<evidence type="ECO:0000256" key="1">
    <source>
        <dbReference type="ARBA" id="ARBA00004571"/>
    </source>
</evidence>
<dbReference type="Gene3D" id="2.40.170.20">
    <property type="entry name" value="TonB-dependent receptor, beta-barrel domain"/>
    <property type="match status" value="1"/>
</dbReference>
<dbReference type="Pfam" id="PF07715">
    <property type="entry name" value="Plug"/>
    <property type="match status" value="1"/>
</dbReference>
<protein>
    <submittedName>
        <fullName evidence="18">TonB-dependent receptor</fullName>
    </submittedName>
</protein>
<keyword evidence="15" id="KW-0732">Signal</keyword>
<evidence type="ECO:0000259" key="17">
    <source>
        <dbReference type="Pfam" id="PF07715"/>
    </source>
</evidence>
<feature type="signal peptide" evidence="15">
    <location>
        <begin position="1"/>
        <end position="29"/>
    </location>
</feature>
<dbReference type="PANTHER" id="PTHR32552:SF81">
    <property type="entry name" value="TONB-DEPENDENT OUTER MEMBRANE RECEPTOR"/>
    <property type="match status" value="1"/>
</dbReference>
<evidence type="ECO:0000256" key="8">
    <source>
        <dbReference type="ARBA" id="ARBA00023065"/>
    </source>
</evidence>
<dbReference type="InterPro" id="IPR036942">
    <property type="entry name" value="Beta-barrel_TonB_sf"/>
</dbReference>
<keyword evidence="7" id="KW-0408">Iron</keyword>
<keyword evidence="8" id="KW-0406">Ion transport</keyword>
<feature type="domain" description="TonB-dependent receptor plug" evidence="17">
    <location>
        <begin position="50"/>
        <end position="160"/>
    </location>
</feature>
<evidence type="ECO:0000256" key="11">
    <source>
        <dbReference type="ARBA" id="ARBA00023170"/>
    </source>
</evidence>
<feature type="domain" description="TonB-dependent receptor-like beta-barrel" evidence="16">
    <location>
        <begin position="232"/>
        <end position="664"/>
    </location>
</feature>
<proteinExistence type="inferred from homology"/>
<keyword evidence="12 13" id="KW-0998">Cell outer membrane</keyword>
<dbReference type="Proteomes" id="UP001165384">
    <property type="component" value="Unassembled WGS sequence"/>
</dbReference>
<evidence type="ECO:0000256" key="2">
    <source>
        <dbReference type="ARBA" id="ARBA00009810"/>
    </source>
</evidence>
<dbReference type="RefSeq" id="WP_275712518.1">
    <property type="nucleotide sequence ID" value="NZ_JAKLTN010000008.1"/>
</dbReference>
<evidence type="ECO:0000256" key="12">
    <source>
        <dbReference type="ARBA" id="ARBA00023237"/>
    </source>
</evidence>
<evidence type="ECO:0000256" key="5">
    <source>
        <dbReference type="ARBA" id="ARBA00022496"/>
    </source>
</evidence>
<evidence type="ECO:0000256" key="3">
    <source>
        <dbReference type="ARBA" id="ARBA00022448"/>
    </source>
</evidence>
<accession>A0ABS9K7G2</accession>
<keyword evidence="5" id="KW-0410">Iron transport</keyword>
<reference evidence="18" key="1">
    <citation type="submission" date="2022-01" db="EMBL/GenBank/DDBJ databases">
        <authorList>
            <person name="Jo J.-H."/>
            <person name="Im W.-T."/>
        </authorList>
    </citation>
    <scope>NUCLEOTIDE SEQUENCE</scope>
    <source>
        <strain evidence="18">XY25</strain>
    </source>
</reference>
<evidence type="ECO:0000256" key="7">
    <source>
        <dbReference type="ARBA" id="ARBA00023004"/>
    </source>
</evidence>
<dbReference type="Gene3D" id="2.170.130.10">
    <property type="entry name" value="TonB-dependent receptor, plug domain"/>
    <property type="match status" value="1"/>
</dbReference>
<comment type="caution">
    <text evidence="18">The sequence shown here is derived from an EMBL/GenBank/DDBJ whole genome shotgun (WGS) entry which is preliminary data.</text>
</comment>
<organism evidence="18 19">
    <name type="scientific">Dechloromonas hankyongensis</name>
    <dbReference type="NCBI Taxonomy" id="2908002"/>
    <lineage>
        <taxon>Bacteria</taxon>
        <taxon>Pseudomonadati</taxon>
        <taxon>Pseudomonadota</taxon>
        <taxon>Betaproteobacteria</taxon>
        <taxon>Rhodocyclales</taxon>
        <taxon>Azonexaceae</taxon>
        <taxon>Dechloromonas</taxon>
    </lineage>
</organism>
<sequence length="718" mass="77646">MTTQLPNRIARPSRMVALLAATFPGLAMADAVVSLDAVVVTGSRVEHNTFDLPAAIDVVDAARIGADQARVNASEALASVPGVTVQNRQNYAQDLQISSRGFGARSAFGVRGIRLVADGIPASMPDGQGQVASFNLDRAERIEVMRGPMSAMYGNHAGGVIQMFTPDGKGAPTVEGNFAAGSYGTWKTDLSAQGEVGGVGYVIDASRFATDGYRDHSAAERDQTMVKLTFRPSQDGKLTFIANTFRQDAQDPQGLQWSEFRANPKGVARDTSGNYPALMFDTRKSIDHTQGGLTYEHRFGDQTVQVSAYAGQRSTTQYQSIPISTQTSSARQSGGVIDFDRDFAGLSGRWTGRFGLAGGRLTTNIGFDYEQATDDRQGYENFVGSGAPANCVANICGITGRLRRNEEDRVATFDQYAQAEWQGDRWTFSGGLRHSHIAFRVDDRYRSGVNGDDSGRVSYDKTTPTVAAMYRVTDALNVYASAARGFEAPTFNEMFYSSGGGAFNFSLKPATSTHYEVGAKALLGANNRLDVALFEIKTQDELVVLSSTGGRTAYQNAGKTERQGVEVALDSRWGEQVSSRLAYTFLDAHYAENFSSSGGVVTAGSRLPGIAAHNLFGELAWRHKPSGFHAAVEGIVRDKVYVEDNNVRQAAPGYAIANLRVGVDRQYGPLSLRSFVRLDNVFDRQYVGSVIVGDSNNRFYESAPGRNWLAGVSARYAF</sequence>
<evidence type="ECO:0000313" key="18">
    <source>
        <dbReference type="EMBL" id="MCG2579070.1"/>
    </source>
</evidence>
<keyword evidence="6 13" id="KW-0812">Transmembrane</keyword>
<dbReference type="CDD" id="cd01347">
    <property type="entry name" value="ligand_gated_channel"/>
    <property type="match status" value="1"/>
</dbReference>
<dbReference type="EMBL" id="JAKLTN010000008">
    <property type="protein sequence ID" value="MCG2579070.1"/>
    <property type="molecule type" value="Genomic_DNA"/>
</dbReference>
<keyword evidence="19" id="KW-1185">Reference proteome</keyword>
<comment type="subcellular location">
    <subcellularLocation>
        <location evidence="1 13">Cell outer membrane</location>
        <topology evidence="1 13">Multi-pass membrane protein</topology>
    </subcellularLocation>
</comment>
<evidence type="ECO:0000259" key="16">
    <source>
        <dbReference type="Pfam" id="PF00593"/>
    </source>
</evidence>
<dbReference type="PANTHER" id="PTHR32552">
    <property type="entry name" value="FERRICHROME IRON RECEPTOR-RELATED"/>
    <property type="match status" value="1"/>
</dbReference>
<evidence type="ECO:0000256" key="14">
    <source>
        <dbReference type="RuleBase" id="RU003357"/>
    </source>
</evidence>
<keyword evidence="11 18" id="KW-0675">Receptor</keyword>